<proteinExistence type="predicted"/>
<feature type="compositionally biased region" description="Acidic residues" evidence="1">
    <location>
        <begin position="154"/>
        <end position="167"/>
    </location>
</feature>
<name>F0YF48_AURAN</name>
<dbReference type="Proteomes" id="UP000002729">
    <property type="component" value="Unassembled WGS sequence"/>
</dbReference>
<organism evidence="3">
    <name type="scientific">Aureococcus anophagefferens</name>
    <name type="common">Harmful bloom alga</name>
    <dbReference type="NCBI Taxonomy" id="44056"/>
    <lineage>
        <taxon>Eukaryota</taxon>
        <taxon>Sar</taxon>
        <taxon>Stramenopiles</taxon>
        <taxon>Ochrophyta</taxon>
        <taxon>Pelagophyceae</taxon>
        <taxon>Pelagomonadales</taxon>
        <taxon>Pelagomonadaceae</taxon>
        <taxon>Aureococcus</taxon>
    </lineage>
</organism>
<dbReference type="GeneID" id="20225527"/>
<sequence length="231" mass="25098">MTNGLKALGIVIVRRVATDPETGRNCVVNEFTDDWTAPGAMADSMSEIMLRDTGGFIWNSHLLRFTWSEKITSLENSSRALARLALLSAKDRGAPREDAPKAMHVVHRLAASGHATTISSVLAFFKGEEKPWFYGGMDKIFEASRAAEGRTESDDFDEQSDETDEDERAVPARADLRGMKIKELKALVERGGLSHADCLDKDALVERAAAAVARLGGAGEASDESEELSVD</sequence>
<gene>
    <name evidence="2" type="ORF">AURANDRAFT_65830</name>
</gene>
<evidence type="ECO:0000256" key="1">
    <source>
        <dbReference type="SAM" id="MobiDB-lite"/>
    </source>
</evidence>
<feature type="region of interest" description="Disordered" evidence="1">
    <location>
        <begin position="145"/>
        <end position="174"/>
    </location>
</feature>
<evidence type="ECO:0000313" key="3">
    <source>
        <dbReference type="Proteomes" id="UP000002729"/>
    </source>
</evidence>
<dbReference type="EMBL" id="GL833136">
    <property type="protein sequence ID" value="EGB06129.1"/>
    <property type="molecule type" value="Genomic_DNA"/>
</dbReference>
<protein>
    <submittedName>
        <fullName evidence="2">Uncharacterized protein</fullName>
    </submittedName>
</protein>
<dbReference type="InParanoid" id="F0YF48"/>
<dbReference type="RefSeq" id="XP_009039085.1">
    <property type="nucleotide sequence ID" value="XM_009040837.1"/>
</dbReference>
<reference evidence="2 3" key="1">
    <citation type="journal article" date="2011" name="Proc. Natl. Acad. Sci. U.S.A.">
        <title>Niche of harmful alga Aureococcus anophagefferens revealed through ecogenomics.</title>
        <authorList>
            <person name="Gobler C.J."/>
            <person name="Berry D.L."/>
            <person name="Dyhrman S.T."/>
            <person name="Wilhelm S.W."/>
            <person name="Salamov A."/>
            <person name="Lobanov A.V."/>
            <person name="Zhang Y."/>
            <person name="Collier J.L."/>
            <person name="Wurch L.L."/>
            <person name="Kustka A.B."/>
            <person name="Dill B.D."/>
            <person name="Shah M."/>
            <person name="VerBerkmoes N.C."/>
            <person name="Kuo A."/>
            <person name="Terry A."/>
            <person name="Pangilinan J."/>
            <person name="Lindquist E.A."/>
            <person name="Lucas S."/>
            <person name="Paulsen I.T."/>
            <person name="Hattenrath-Lehmann T.K."/>
            <person name="Talmage S.C."/>
            <person name="Walker E.A."/>
            <person name="Koch F."/>
            <person name="Burson A.M."/>
            <person name="Marcoval M.A."/>
            <person name="Tang Y.Z."/>
            <person name="Lecleir G.R."/>
            <person name="Coyne K.J."/>
            <person name="Berg G.M."/>
            <person name="Bertrand E.M."/>
            <person name="Saito M.A."/>
            <person name="Gladyshev V.N."/>
            <person name="Grigoriev I.V."/>
        </authorList>
    </citation>
    <scope>NUCLEOTIDE SEQUENCE [LARGE SCALE GENOMIC DNA]</scope>
    <source>
        <strain evidence="3">CCMP 1984</strain>
    </source>
</reference>
<accession>F0YF48</accession>
<keyword evidence="3" id="KW-1185">Reference proteome</keyword>
<dbReference type="KEGG" id="aaf:AURANDRAFT_65830"/>
<evidence type="ECO:0000313" key="2">
    <source>
        <dbReference type="EMBL" id="EGB06129.1"/>
    </source>
</evidence>
<dbReference type="AlphaFoldDB" id="F0YF48"/>